<sequence length="108" mass="12045">MNTSKRSHPRSVNKSPSIKGLDLLMNELNTKHADCLKLIAVNTGENSSVVKSYISDLDNSSFTLCWEYSDSSPNEEMIFTFKKSLSTKTEIMSHISELVDSAITDLKV</sequence>
<gene>
    <name evidence="2" type="ORF">BB560_004336</name>
    <name evidence="1" type="ORF">BB560_005521</name>
</gene>
<dbReference type="Proteomes" id="UP000245609">
    <property type="component" value="Unassembled WGS sequence"/>
</dbReference>
<accession>A0A2T9Z434</accession>
<name>A0A2T9Z434_9FUNG</name>
<dbReference type="EMBL" id="MBFS01002278">
    <property type="protein sequence ID" value="PVU99342.1"/>
    <property type="molecule type" value="Genomic_DNA"/>
</dbReference>
<proteinExistence type="predicted"/>
<comment type="caution">
    <text evidence="1">The sequence shown here is derived from an EMBL/GenBank/DDBJ whole genome shotgun (WGS) entry which is preliminary data.</text>
</comment>
<dbReference type="AlphaFoldDB" id="A0A2T9Z434"/>
<protein>
    <recommendedName>
        <fullName evidence="4">DUF2470 domain-containing protein</fullName>
    </recommendedName>
</protein>
<evidence type="ECO:0000313" key="2">
    <source>
        <dbReference type="EMBL" id="PVV01252.1"/>
    </source>
</evidence>
<dbReference type="EMBL" id="MBFS01001247">
    <property type="protein sequence ID" value="PVV01252.1"/>
    <property type="molecule type" value="Genomic_DNA"/>
</dbReference>
<dbReference type="Gene3D" id="3.20.180.10">
    <property type="entry name" value="PNP-oxidase-like"/>
    <property type="match status" value="1"/>
</dbReference>
<keyword evidence="3" id="KW-1185">Reference proteome</keyword>
<reference evidence="1 3" key="1">
    <citation type="journal article" date="2018" name="MBio">
        <title>Comparative Genomics Reveals the Core Gene Toolbox for the Fungus-Insect Symbiosis.</title>
        <authorList>
            <person name="Wang Y."/>
            <person name="Stata M."/>
            <person name="Wang W."/>
            <person name="Stajich J.E."/>
            <person name="White M.M."/>
            <person name="Moncalvo J.M."/>
        </authorList>
    </citation>
    <scope>NUCLEOTIDE SEQUENCE [LARGE SCALE GENOMIC DNA]</scope>
    <source>
        <strain evidence="1 3">SC-DP-2</strain>
    </source>
</reference>
<dbReference type="InterPro" id="IPR037119">
    <property type="entry name" value="Haem_oxidase_HugZ-like_sf"/>
</dbReference>
<organism evidence="1 3">
    <name type="scientific">Smittium megazygosporum</name>
    <dbReference type="NCBI Taxonomy" id="133381"/>
    <lineage>
        <taxon>Eukaryota</taxon>
        <taxon>Fungi</taxon>
        <taxon>Fungi incertae sedis</taxon>
        <taxon>Zoopagomycota</taxon>
        <taxon>Kickxellomycotina</taxon>
        <taxon>Harpellomycetes</taxon>
        <taxon>Harpellales</taxon>
        <taxon>Legeriomycetaceae</taxon>
        <taxon>Smittium</taxon>
    </lineage>
</organism>
<evidence type="ECO:0000313" key="3">
    <source>
        <dbReference type="Proteomes" id="UP000245609"/>
    </source>
</evidence>
<evidence type="ECO:0000313" key="1">
    <source>
        <dbReference type="EMBL" id="PVU99342.1"/>
    </source>
</evidence>
<evidence type="ECO:0008006" key="4">
    <source>
        <dbReference type="Google" id="ProtNLM"/>
    </source>
</evidence>